<name>A0A517SL36_9PLAN</name>
<dbReference type="KEGG" id="ccos:Pan44_48860"/>
<dbReference type="GO" id="GO:0003824">
    <property type="term" value="F:catalytic activity"/>
    <property type="evidence" value="ECO:0007669"/>
    <property type="project" value="InterPro"/>
</dbReference>
<evidence type="ECO:0000313" key="3">
    <source>
        <dbReference type="EMBL" id="QDT56826.1"/>
    </source>
</evidence>
<dbReference type="InterPro" id="IPR001330">
    <property type="entry name" value="Prenyltrans"/>
</dbReference>
<keyword evidence="1" id="KW-0677">Repeat</keyword>
<evidence type="ECO:0000313" key="4">
    <source>
        <dbReference type="Proteomes" id="UP000315700"/>
    </source>
</evidence>
<dbReference type="RefSeq" id="WP_197453607.1">
    <property type="nucleotide sequence ID" value="NZ_CP036271.1"/>
</dbReference>
<protein>
    <recommendedName>
        <fullName evidence="2">Prenyltransferase alpha-alpha toroid domain-containing protein</fullName>
    </recommendedName>
</protein>
<dbReference type="Pfam" id="PF00432">
    <property type="entry name" value="Prenyltrans"/>
    <property type="match status" value="1"/>
</dbReference>
<keyword evidence="4" id="KW-1185">Reference proteome</keyword>
<dbReference type="InterPro" id="IPR008930">
    <property type="entry name" value="Terpenoid_cyclase/PrenylTrfase"/>
</dbReference>
<dbReference type="AlphaFoldDB" id="A0A517SL36"/>
<organism evidence="3 4">
    <name type="scientific">Caulifigura coniformis</name>
    <dbReference type="NCBI Taxonomy" id="2527983"/>
    <lineage>
        <taxon>Bacteria</taxon>
        <taxon>Pseudomonadati</taxon>
        <taxon>Planctomycetota</taxon>
        <taxon>Planctomycetia</taxon>
        <taxon>Planctomycetales</taxon>
        <taxon>Planctomycetaceae</taxon>
        <taxon>Caulifigura</taxon>
    </lineage>
</organism>
<sequence>MYSRRRLLGAASAAVLSGRASSGLLAQAPERSNERAGLELITPEAKTAIQRALATLSRRQITQGEFKGAFGSGGYAGGVAVCGLAGMAFLASGSAPGRGPYGKAIERCIDYLVRNTDSNGYISAQATGGQDRMYGHGFATLFLAEAYGMSVHSDVNDKLGSKLKSAVKLIISTQNDQGGWRYQPVKSDADLSITICQIMALRAARDAGLHVPNETRARCIDYVKKSHGADGSFAYTLGSGSRGGSFALAAAGIVALNSAGIYDGKEVESALGYVWRQKPGGTINGGYYFYSHYYAAQAMWHAGGTYWSGWYPAIRDVLVRNQSGSGTWNDPGVGEEFGTAMGLIILQLPYNYVPVFGEG</sequence>
<dbReference type="SUPFAM" id="SSF48239">
    <property type="entry name" value="Terpenoid cyclases/Protein prenyltransferases"/>
    <property type="match status" value="1"/>
</dbReference>
<dbReference type="Proteomes" id="UP000315700">
    <property type="component" value="Chromosome"/>
</dbReference>
<reference evidence="3 4" key="1">
    <citation type="submission" date="2019-02" db="EMBL/GenBank/DDBJ databases">
        <title>Deep-cultivation of Planctomycetes and their phenomic and genomic characterization uncovers novel biology.</title>
        <authorList>
            <person name="Wiegand S."/>
            <person name="Jogler M."/>
            <person name="Boedeker C."/>
            <person name="Pinto D."/>
            <person name="Vollmers J."/>
            <person name="Rivas-Marin E."/>
            <person name="Kohn T."/>
            <person name="Peeters S.H."/>
            <person name="Heuer A."/>
            <person name="Rast P."/>
            <person name="Oberbeckmann S."/>
            <person name="Bunk B."/>
            <person name="Jeske O."/>
            <person name="Meyerdierks A."/>
            <person name="Storesund J.E."/>
            <person name="Kallscheuer N."/>
            <person name="Luecker S."/>
            <person name="Lage O.M."/>
            <person name="Pohl T."/>
            <person name="Merkel B.J."/>
            <person name="Hornburger P."/>
            <person name="Mueller R.-W."/>
            <person name="Bruemmer F."/>
            <person name="Labrenz M."/>
            <person name="Spormann A.M."/>
            <person name="Op den Camp H."/>
            <person name="Overmann J."/>
            <person name="Amann R."/>
            <person name="Jetten M.S.M."/>
            <person name="Mascher T."/>
            <person name="Medema M.H."/>
            <person name="Devos D.P."/>
            <person name="Kaster A.-K."/>
            <person name="Ovreas L."/>
            <person name="Rohde M."/>
            <person name="Galperin M.Y."/>
            <person name="Jogler C."/>
        </authorList>
    </citation>
    <scope>NUCLEOTIDE SEQUENCE [LARGE SCALE GENOMIC DNA]</scope>
    <source>
        <strain evidence="3 4">Pan44</strain>
    </source>
</reference>
<dbReference type="EMBL" id="CP036271">
    <property type="protein sequence ID" value="QDT56826.1"/>
    <property type="molecule type" value="Genomic_DNA"/>
</dbReference>
<gene>
    <name evidence="3" type="ORF">Pan44_48860</name>
</gene>
<dbReference type="InterPro" id="IPR006311">
    <property type="entry name" value="TAT_signal"/>
</dbReference>
<dbReference type="CDD" id="cd00688">
    <property type="entry name" value="ISOPREN_C2_like"/>
    <property type="match status" value="1"/>
</dbReference>
<dbReference type="PROSITE" id="PS51318">
    <property type="entry name" value="TAT"/>
    <property type="match status" value="1"/>
</dbReference>
<dbReference type="InParanoid" id="A0A517SL36"/>
<proteinExistence type="predicted"/>
<evidence type="ECO:0000256" key="1">
    <source>
        <dbReference type="ARBA" id="ARBA00022737"/>
    </source>
</evidence>
<dbReference type="Gene3D" id="1.50.10.20">
    <property type="match status" value="2"/>
</dbReference>
<accession>A0A517SL36</accession>
<feature type="domain" description="Prenyltransferase alpha-alpha toroid" evidence="2">
    <location>
        <begin position="157"/>
        <end position="273"/>
    </location>
</feature>
<evidence type="ECO:0000259" key="2">
    <source>
        <dbReference type="Pfam" id="PF00432"/>
    </source>
</evidence>